<dbReference type="PANTHER" id="PTHR21174:SF0">
    <property type="entry name" value="HD PHOSPHOHYDROLASE FAMILY PROTEIN-RELATED"/>
    <property type="match status" value="1"/>
</dbReference>
<proteinExistence type="predicted"/>
<dbReference type="AlphaFoldDB" id="A0A2J6PHG1"/>
<dbReference type="STRING" id="1745343.A0A2J6PHG1"/>
<dbReference type="InterPro" id="IPR009218">
    <property type="entry name" value="HD_phosphohydro"/>
</dbReference>
<protein>
    <recommendedName>
        <fullName evidence="3">HD domain-containing protein</fullName>
    </recommendedName>
</protein>
<dbReference type="PANTHER" id="PTHR21174">
    <property type="match status" value="1"/>
</dbReference>
<accession>A0A2J6PHG1</accession>
<dbReference type="EMBL" id="KZ613531">
    <property type="protein sequence ID" value="PMD13482.1"/>
    <property type="molecule type" value="Genomic_DNA"/>
</dbReference>
<evidence type="ECO:0000313" key="1">
    <source>
        <dbReference type="EMBL" id="PMD13482.1"/>
    </source>
</evidence>
<evidence type="ECO:0008006" key="3">
    <source>
        <dbReference type="Google" id="ProtNLM"/>
    </source>
</evidence>
<dbReference type="SUPFAM" id="SSF109604">
    <property type="entry name" value="HD-domain/PDEase-like"/>
    <property type="match status" value="1"/>
</dbReference>
<reference evidence="1 2" key="1">
    <citation type="submission" date="2016-05" db="EMBL/GenBank/DDBJ databases">
        <title>A degradative enzymes factory behind the ericoid mycorrhizal symbiosis.</title>
        <authorList>
            <consortium name="DOE Joint Genome Institute"/>
            <person name="Martino E."/>
            <person name="Morin E."/>
            <person name="Grelet G."/>
            <person name="Kuo A."/>
            <person name="Kohler A."/>
            <person name="Daghino S."/>
            <person name="Barry K."/>
            <person name="Choi C."/>
            <person name="Cichocki N."/>
            <person name="Clum A."/>
            <person name="Copeland A."/>
            <person name="Hainaut M."/>
            <person name="Haridas S."/>
            <person name="Labutti K."/>
            <person name="Lindquist E."/>
            <person name="Lipzen A."/>
            <person name="Khouja H.-R."/>
            <person name="Murat C."/>
            <person name="Ohm R."/>
            <person name="Olson A."/>
            <person name="Spatafora J."/>
            <person name="Veneault-Fourrey C."/>
            <person name="Henrissat B."/>
            <person name="Grigoriev I."/>
            <person name="Martin F."/>
            <person name="Perotto S."/>
        </authorList>
    </citation>
    <scope>NUCLEOTIDE SEQUENCE [LARGE SCALE GENOMIC DNA]</scope>
    <source>
        <strain evidence="1 2">UAMH 7357</strain>
    </source>
</reference>
<dbReference type="PIRSF" id="PIRSF035170">
    <property type="entry name" value="HD_phosphohydro"/>
    <property type="match status" value="1"/>
</dbReference>
<organism evidence="1 2">
    <name type="scientific">Hyaloscypha hepaticicola</name>
    <dbReference type="NCBI Taxonomy" id="2082293"/>
    <lineage>
        <taxon>Eukaryota</taxon>
        <taxon>Fungi</taxon>
        <taxon>Dikarya</taxon>
        <taxon>Ascomycota</taxon>
        <taxon>Pezizomycotina</taxon>
        <taxon>Leotiomycetes</taxon>
        <taxon>Helotiales</taxon>
        <taxon>Hyaloscyphaceae</taxon>
        <taxon>Hyaloscypha</taxon>
    </lineage>
</organism>
<gene>
    <name evidence="1" type="ORF">NA56DRAFT_651794</name>
</gene>
<dbReference type="OrthoDB" id="330671at2759"/>
<keyword evidence="2" id="KW-1185">Reference proteome</keyword>
<sequence length="237" mass="27675">MDPTFISPETYITTTFATLLQPFNPLSTTIQKWTSVLLSTYSEPHRYYHTITHIYTMLQHLSSSLPMISNPTAVGLAIIFHDWEYIPHSPPRWNEEQSILHFSVFAEELNLPPPLTTTVKKYITATISHTLPEEDKEDEDFKLFLDFDLGVLGRERSEYTVYMRQIRREFNQFTDDMYQHGRKAVLERFLERERLFFSEEFFERFEETAKGNLRWEIGTLKGSGDGGEMAKLMGAGI</sequence>
<name>A0A2J6PHG1_9HELO</name>
<dbReference type="Proteomes" id="UP000235672">
    <property type="component" value="Unassembled WGS sequence"/>
</dbReference>
<evidence type="ECO:0000313" key="2">
    <source>
        <dbReference type="Proteomes" id="UP000235672"/>
    </source>
</evidence>